<dbReference type="GO" id="GO:0005634">
    <property type="term" value="C:nucleus"/>
    <property type="evidence" value="ECO:0007669"/>
    <property type="project" value="UniProtKB-SubCell"/>
</dbReference>
<dbReference type="EMBL" id="CM018052">
    <property type="protein sequence ID" value="KAA8515899.1"/>
    <property type="molecule type" value="Genomic_DNA"/>
</dbReference>
<dbReference type="Proteomes" id="UP000325577">
    <property type="component" value="Linkage Group LG9"/>
</dbReference>
<reference evidence="13 14" key="1">
    <citation type="submission" date="2019-09" db="EMBL/GenBank/DDBJ databases">
        <title>A chromosome-level genome assembly of the Chinese tupelo Nyssa sinensis.</title>
        <authorList>
            <person name="Yang X."/>
            <person name="Kang M."/>
            <person name="Yang Y."/>
            <person name="Xiong H."/>
            <person name="Wang M."/>
            <person name="Zhang Z."/>
            <person name="Wang Z."/>
            <person name="Wu H."/>
            <person name="Ma T."/>
            <person name="Liu J."/>
            <person name="Xi Z."/>
        </authorList>
    </citation>
    <scope>NUCLEOTIDE SEQUENCE [LARGE SCALE GENOMIC DNA]</scope>
    <source>
        <strain evidence="13">J267</strain>
        <tissue evidence="13">Leaf</tissue>
    </source>
</reference>
<evidence type="ECO:0000313" key="14">
    <source>
        <dbReference type="Proteomes" id="UP000325577"/>
    </source>
</evidence>
<evidence type="ECO:0000256" key="7">
    <source>
        <dbReference type="ARBA" id="ARBA00023163"/>
    </source>
</evidence>
<dbReference type="PANTHER" id="PTHR31251">
    <property type="entry name" value="SQUAMOSA PROMOTER-BINDING-LIKE PROTEIN 4"/>
    <property type="match status" value="1"/>
</dbReference>
<dbReference type="GO" id="GO:0003677">
    <property type="term" value="F:DNA binding"/>
    <property type="evidence" value="ECO:0007669"/>
    <property type="project" value="UniProtKB-KW"/>
</dbReference>
<protein>
    <recommendedName>
        <fullName evidence="12">SBP-type domain-containing protein</fullName>
    </recommendedName>
</protein>
<evidence type="ECO:0000313" key="13">
    <source>
        <dbReference type="EMBL" id="KAA8515899.1"/>
    </source>
</evidence>
<evidence type="ECO:0000256" key="1">
    <source>
        <dbReference type="ARBA" id="ARBA00004123"/>
    </source>
</evidence>
<dbReference type="GO" id="GO:0008270">
    <property type="term" value="F:zinc ion binding"/>
    <property type="evidence" value="ECO:0007669"/>
    <property type="project" value="UniProtKB-KW"/>
</dbReference>
<feature type="region of interest" description="Disordered" evidence="11">
    <location>
        <begin position="231"/>
        <end position="252"/>
    </location>
</feature>
<dbReference type="InterPro" id="IPR036893">
    <property type="entry name" value="SBP_sf"/>
</dbReference>
<keyword evidence="4" id="KW-0862">Zinc</keyword>
<dbReference type="OrthoDB" id="514967at2759"/>
<dbReference type="PANTHER" id="PTHR31251:SF180">
    <property type="entry name" value="SBP-TYPE DOMAIN-CONTAINING PROTEIN"/>
    <property type="match status" value="1"/>
</dbReference>
<dbReference type="PROSITE" id="PS51141">
    <property type="entry name" value="ZF_SBP"/>
    <property type="match status" value="1"/>
</dbReference>
<dbReference type="AlphaFoldDB" id="A0A5J4ZDA3"/>
<keyword evidence="6" id="KW-0238">DNA-binding</keyword>
<keyword evidence="7" id="KW-0804">Transcription</keyword>
<dbReference type="FunFam" id="4.10.1100.10:FF:000001">
    <property type="entry name" value="Squamosa promoter-binding-like protein 14"/>
    <property type="match status" value="1"/>
</dbReference>
<keyword evidence="3 10" id="KW-0863">Zinc-finger</keyword>
<proteinExistence type="predicted"/>
<organism evidence="13 14">
    <name type="scientific">Nyssa sinensis</name>
    <dbReference type="NCBI Taxonomy" id="561372"/>
    <lineage>
        <taxon>Eukaryota</taxon>
        <taxon>Viridiplantae</taxon>
        <taxon>Streptophyta</taxon>
        <taxon>Embryophyta</taxon>
        <taxon>Tracheophyta</taxon>
        <taxon>Spermatophyta</taxon>
        <taxon>Magnoliopsida</taxon>
        <taxon>eudicotyledons</taxon>
        <taxon>Gunneridae</taxon>
        <taxon>Pentapetalae</taxon>
        <taxon>asterids</taxon>
        <taxon>Cornales</taxon>
        <taxon>Nyssaceae</taxon>
        <taxon>Nyssa</taxon>
    </lineage>
</organism>
<evidence type="ECO:0000256" key="6">
    <source>
        <dbReference type="ARBA" id="ARBA00023125"/>
    </source>
</evidence>
<evidence type="ECO:0000259" key="12">
    <source>
        <dbReference type="PROSITE" id="PS51141"/>
    </source>
</evidence>
<name>A0A5J4ZDA3_9ASTE</name>
<evidence type="ECO:0000256" key="4">
    <source>
        <dbReference type="ARBA" id="ARBA00022833"/>
    </source>
</evidence>
<keyword evidence="14" id="KW-1185">Reference proteome</keyword>
<evidence type="ECO:0000256" key="10">
    <source>
        <dbReference type="PROSITE-ProRule" id="PRU00470"/>
    </source>
</evidence>
<evidence type="ECO:0000256" key="9">
    <source>
        <dbReference type="ARBA" id="ARBA00056472"/>
    </source>
</evidence>
<sequence length="388" mass="42668">MENGWNLIDNSSGSRGQNGNCSNLAWNIWELGTSRFDWNSPNNPINEDPPATATIVATSSTASTTPTPTPTHPEASTVHAFMFSHQGNNLYDGAGSNYHPDPHLMCLKLGKRHYFEDATTLSDCHHVGGFSITKRGKPFDEAAGGGFAGPSTSERVTVASPATVPRCQVEGCNVALVDAKDYHRRHKVCEMHSKAEKVVVLGAEQRFCQQCSRFHAVSQFDDSKRSCRRRLAGHNERRRKSSHDSVAKNPPQGRALSLLSMKNNSGISSADLSSRCSAALSELIAENRAAILARQLIIDRDSHWRHQTMEDMNGPQTESSNSVLPPQHQMFLEPHGWERFNEAGSHVTLDLMQAPSSAFGFLSVRGKSKEDEEQCSEWWSSFGGAHVV</sequence>
<feature type="domain" description="SBP-type" evidence="12">
    <location>
        <begin position="164"/>
        <end position="241"/>
    </location>
</feature>
<dbReference type="SUPFAM" id="SSF103612">
    <property type="entry name" value="SBT domain"/>
    <property type="match status" value="1"/>
</dbReference>
<dbReference type="Gene3D" id="4.10.1100.10">
    <property type="entry name" value="Transcription factor, SBP-box domain"/>
    <property type="match status" value="1"/>
</dbReference>
<comment type="function">
    <text evidence="9">Probable transcriptional factor. Binds to the promoter of the SQUAMOSA gene.</text>
</comment>
<keyword evidence="8" id="KW-0539">Nucleus</keyword>
<dbReference type="Pfam" id="PF03110">
    <property type="entry name" value="SBP"/>
    <property type="match status" value="1"/>
</dbReference>
<accession>A0A5J4ZDA3</accession>
<gene>
    <name evidence="13" type="ORF">F0562_019078</name>
</gene>
<evidence type="ECO:0000256" key="5">
    <source>
        <dbReference type="ARBA" id="ARBA00023015"/>
    </source>
</evidence>
<keyword evidence="2" id="KW-0479">Metal-binding</keyword>
<dbReference type="InterPro" id="IPR044817">
    <property type="entry name" value="SBP-like"/>
</dbReference>
<feature type="compositionally biased region" description="Basic residues" evidence="11">
    <location>
        <begin position="231"/>
        <end position="241"/>
    </location>
</feature>
<evidence type="ECO:0000256" key="8">
    <source>
        <dbReference type="ARBA" id="ARBA00023242"/>
    </source>
</evidence>
<evidence type="ECO:0000256" key="2">
    <source>
        <dbReference type="ARBA" id="ARBA00022723"/>
    </source>
</evidence>
<keyword evidence="5" id="KW-0805">Transcription regulation</keyword>
<evidence type="ECO:0000256" key="11">
    <source>
        <dbReference type="SAM" id="MobiDB-lite"/>
    </source>
</evidence>
<comment type="subcellular location">
    <subcellularLocation>
        <location evidence="1">Nucleus</location>
    </subcellularLocation>
</comment>
<dbReference type="InterPro" id="IPR004333">
    <property type="entry name" value="SBP_dom"/>
</dbReference>
<evidence type="ECO:0000256" key="3">
    <source>
        <dbReference type="ARBA" id="ARBA00022771"/>
    </source>
</evidence>